<evidence type="ECO:0000256" key="1">
    <source>
        <dbReference type="SAM" id="MobiDB-lite"/>
    </source>
</evidence>
<protein>
    <submittedName>
        <fullName evidence="2">Uncharacterized protein</fullName>
    </submittedName>
</protein>
<evidence type="ECO:0000313" key="3">
    <source>
        <dbReference type="Proteomes" id="UP000297643"/>
    </source>
</evidence>
<dbReference type="RefSeq" id="WP_134510251.1">
    <property type="nucleotide sequence ID" value="NZ_SOFM01000041.1"/>
</dbReference>
<accession>A0A4R8W4P3</accession>
<feature type="region of interest" description="Disordered" evidence="1">
    <location>
        <begin position="1"/>
        <end position="77"/>
    </location>
</feature>
<feature type="compositionally biased region" description="Basic and acidic residues" evidence="1">
    <location>
        <begin position="38"/>
        <end position="49"/>
    </location>
</feature>
<name>A0A4R8W4P3_9MICO</name>
<evidence type="ECO:0000313" key="2">
    <source>
        <dbReference type="EMBL" id="TFC01566.1"/>
    </source>
</evidence>
<comment type="caution">
    <text evidence="2">The sequence shown here is derived from an EMBL/GenBank/DDBJ whole genome shotgun (WGS) entry which is preliminary data.</text>
</comment>
<feature type="compositionally biased region" description="Basic and acidic residues" evidence="1">
    <location>
        <begin position="59"/>
        <end position="77"/>
    </location>
</feature>
<gene>
    <name evidence="2" type="ORF">E3O32_13200</name>
</gene>
<proteinExistence type="predicted"/>
<dbReference type="EMBL" id="SOFM01000041">
    <property type="protein sequence ID" value="TFC01566.1"/>
    <property type="molecule type" value="Genomic_DNA"/>
</dbReference>
<dbReference type="Proteomes" id="UP000297643">
    <property type="component" value="Unassembled WGS sequence"/>
</dbReference>
<keyword evidence="3" id="KW-1185">Reference proteome</keyword>
<dbReference type="AlphaFoldDB" id="A0A4R8W4P3"/>
<organism evidence="2 3">
    <name type="scientific">Cryobacterium mannosilyticum</name>
    <dbReference type="NCBI Taxonomy" id="1259190"/>
    <lineage>
        <taxon>Bacteria</taxon>
        <taxon>Bacillati</taxon>
        <taxon>Actinomycetota</taxon>
        <taxon>Actinomycetes</taxon>
        <taxon>Micrococcales</taxon>
        <taxon>Microbacteriaceae</taxon>
        <taxon>Cryobacterium</taxon>
    </lineage>
</organism>
<sequence length="77" mass="8243">MSGDAPAGSDSGKPRQAVVKEPGRSRRAKLMPAPDTDPDPHPPVLREEGGVAPASVDARAARSENDARLRQDRPPHW</sequence>
<reference evidence="2 3" key="1">
    <citation type="submission" date="2019-03" db="EMBL/GenBank/DDBJ databases">
        <title>Genomics of glacier-inhabiting Cryobacterium strains.</title>
        <authorList>
            <person name="Liu Q."/>
            <person name="Xin Y.-H."/>
        </authorList>
    </citation>
    <scope>NUCLEOTIDE SEQUENCE [LARGE SCALE GENOMIC DNA]</scope>
    <source>
        <strain evidence="2 3">RHLT2-21</strain>
    </source>
</reference>